<dbReference type="Pfam" id="PF23219">
    <property type="entry name" value="LAMB1"/>
    <property type="match status" value="1"/>
</dbReference>
<evidence type="ECO:0000313" key="30">
    <source>
        <dbReference type="Proteomes" id="UP000287033"/>
    </source>
</evidence>
<dbReference type="Pfam" id="PF00053">
    <property type="entry name" value="EGF_laminin"/>
    <property type="match status" value="11"/>
</dbReference>
<feature type="domain" description="Laminin EGF-like" evidence="26">
    <location>
        <begin position="267"/>
        <end position="331"/>
    </location>
</feature>
<feature type="disulfide bond" evidence="22">
    <location>
        <begin position="881"/>
        <end position="890"/>
    </location>
</feature>
<feature type="domain" description="Laminin EGF-like" evidence="26">
    <location>
        <begin position="1080"/>
        <end position="1127"/>
    </location>
</feature>
<feature type="domain" description="Laminin IV type B" evidence="27">
    <location>
        <begin position="546"/>
        <end position="762"/>
    </location>
</feature>
<keyword evidence="11" id="KW-0325">Glycoprotein</keyword>
<protein>
    <recommendedName>
        <fullName evidence="14">Laminin subunit beta-1</fullName>
    </recommendedName>
    <alternativeName>
        <fullName evidence="17">Laminin B1 chain</fullName>
    </alternativeName>
    <alternativeName>
        <fullName evidence="15">Laminin-1 subunit beta</fullName>
    </alternativeName>
    <alternativeName>
        <fullName evidence="19">Laminin-10 subunit beta</fullName>
    </alternativeName>
    <alternativeName>
        <fullName evidence="16">Laminin-12 subunit beta</fullName>
    </alternativeName>
    <alternativeName>
        <fullName evidence="20">Laminin-2 subunit beta</fullName>
    </alternativeName>
    <alternativeName>
        <fullName evidence="18">Laminin-6 subunit beta</fullName>
    </alternativeName>
    <alternativeName>
        <fullName evidence="21">Laminin-8 subunit beta</fullName>
    </alternativeName>
</protein>
<dbReference type="Pfam" id="PF21199">
    <property type="entry name" value="LAMININ_IV_B"/>
    <property type="match status" value="1"/>
</dbReference>
<dbReference type="Pfam" id="PF00055">
    <property type="entry name" value="Laminin_N"/>
    <property type="match status" value="1"/>
</dbReference>
<reference evidence="29 30" key="1">
    <citation type="journal article" date="2018" name="Nat. Ecol. Evol.">
        <title>Shark genomes provide insights into elasmobranch evolution and the origin of vertebrates.</title>
        <authorList>
            <person name="Hara Y"/>
            <person name="Yamaguchi K"/>
            <person name="Onimaru K"/>
            <person name="Kadota M"/>
            <person name="Koyanagi M"/>
            <person name="Keeley SD"/>
            <person name="Tatsumi K"/>
            <person name="Tanaka K"/>
            <person name="Motone F"/>
            <person name="Kageyama Y"/>
            <person name="Nozu R"/>
            <person name="Adachi N"/>
            <person name="Nishimura O"/>
            <person name="Nakagawa R"/>
            <person name="Tanegashima C"/>
            <person name="Kiyatake I"/>
            <person name="Matsumoto R"/>
            <person name="Murakumo K"/>
            <person name="Nishida K"/>
            <person name="Terakita A"/>
            <person name="Kuratani S"/>
            <person name="Sato K"/>
            <person name="Hyodo S Kuraku.S."/>
        </authorList>
    </citation>
    <scope>NUCLEOTIDE SEQUENCE [LARGE SCALE GENOMIC DNA]</scope>
</reference>
<feature type="disulfide bond" evidence="22">
    <location>
        <begin position="770"/>
        <end position="787"/>
    </location>
</feature>
<feature type="disulfide bond" evidence="22">
    <location>
        <begin position="362"/>
        <end position="371"/>
    </location>
</feature>
<evidence type="ECO:0000256" key="7">
    <source>
        <dbReference type="ARBA" id="ARBA00022869"/>
    </source>
</evidence>
<dbReference type="PROSITE" id="PS01248">
    <property type="entry name" value="EGF_LAM_1"/>
    <property type="match status" value="3"/>
</dbReference>
<feature type="disulfide bond" evidence="22">
    <location>
        <begin position="789"/>
        <end position="798"/>
    </location>
</feature>
<dbReference type="GO" id="GO:0005178">
    <property type="term" value="F:integrin binding"/>
    <property type="evidence" value="ECO:0007669"/>
    <property type="project" value="TreeGrafter"/>
</dbReference>
<dbReference type="PROSITE" id="PS50027">
    <property type="entry name" value="EGF_LAM_2"/>
    <property type="match status" value="11"/>
</dbReference>
<proteinExistence type="predicted"/>
<feature type="disulfide bond" evidence="22">
    <location>
        <begin position="1130"/>
        <end position="1147"/>
    </location>
</feature>
<evidence type="ECO:0000256" key="14">
    <source>
        <dbReference type="ARBA" id="ARBA00071083"/>
    </source>
</evidence>
<keyword evidence="5 25" id="KW-0732">Signal</keyword>
<dbReference type="Gene3D" id="2.10.25.10">
    <property type="entry name" value="Laminin"/>
    <property type="match status" value="9"/>
</dbReference>
<dbReference type="GO" id="GO:0043259">
    <property type="term" value="C:laminin-10 complex"/>
    <property type="evidence" value="ECO:0007669"/>
    <property type="project" value="UniProtKB-ARBA"/>
</dbReference>
<evidence type="ECO:0000256" key="9">
    <source>
        <dbReference type="ARBA" id="ARBA00023054"/>
    </source>
</evidence>
<dbReference type="SUPFAM" id="SSF57196">
    <property type="entry name" value="EGF/Laminin"/>
    <property type="match status" value="13"/>
</dbReference>
<dbReference type="FunFam" id="2.10.25.10:FF:000084">
    <property type="entry name" value="Laminin subunit alpha 3"/>
    <property type="match status" value="1"/>
</dbReference>
<feature type="domain" description="Laminin EGF-like" evidence="26">
    <location>
        <begin position="768"/>
        <end position="815"/>
    </location>
</feature>
<feature type="domain" description="Laminin EGF-like" evidence="26">
    <location>
        <begin position="971"/>
        <end position="1022"/>
    </location>
</feature>
<evidence type="ECO:0000256" key="3">
    <source>
        <dbReference type="ARBA" id="ARBA00022530"/>
    </source>
</evidence>
<dbReference type="GO" id="GO:0016477">
    <property type="term" value="P:cell migration"/>
    <property type="evidence" value="ECO:0007669"/>
    <property type="project" value="TreeGrafter"/>
</dbReference>
<keyword evidence="7" id="KW-0084">Basement membrane</keyword>
<keyword evidence="9 23" id="KW-0175">Coiled coil</keyword>
<evidence type="ECO:0000256" key="16">
    <source>
        <dbReference type="ARBA" id="ARBA00075415"/>
    </source>
</evidence>
<feature type="disulfide bond" evidence="22">
    <location>
        <begin position="1128"/>
        <end position="1140"/>
    </location>
</feature>
<feature type="disulfide bond" evidence="22">
    <location>
        <begin position="1082"/>
        <end position="1099"/>
    </location>
</feature>
<evidence type="ECO:0000256" key="24">
    <source>
        <dbReference type="SAM" id="MobiDB-lite"/>
    </source>
</evidence>
<dbReference type="PROSITE" id="PS51116">
    <property type="entry name" value="LAMININ_IVB"/>
    <property type="match status" value="1"/>
</dbReference>
<evidence type="ECO:0000256" key="17">
    <source>
        <dbReference type="ARBA" id="ARBA00076920"/>
    </source>
</evidence>
<dbReference type="InterPro" id="IPR056558">
    <property type="entry name" value="LAMB1-4_helical"/>
</dbReference>
<dbReference type="OMA" id="DYQCDRE"/>
<feature type="coiled-coil region" evidence="23">
    <location>
        <begin position="1454"/>
        <end position="1509"/>
    </location>
</feature>
<dbReference type="PANTHER" id="PTHR10574">
    <property type="entry name" value="NETRIN/LAMININ-RELATED"/>
    <property type="match status" value="1"/>
</dbReference>
<organism evidence="29 30">
    <name type="scientific">Chiloscyllium punctatum</name>
    <name type="common">Brownbanded bambooshark</name>
    <name type="synonym">Hemiscyllium punctatum</name>
    <dbReference type="NCBI Taxonomy" id="137246"/>
    <lineage>
        <taxon>Eukaryota</taxon>
        <taxon>Metazoa</taxon>
        <taxon>Chordata</taxon>
        <taxon>Craniata</taxon>
        <taxon>Vertebrata</taxon>
        <taxon>Chondrichthyes</taxon>
        <taxon>Elasmobranchii</taxon>
        <taxon>Galeomorphii</taxon>
        <taxon>Galeoidea</taxon>
        <taxon>Orectolobiformes</taxon>
        <taxon>Hemiscylliidae</taxon>
        <taxon>Chiloscyllium</taxon>
    </lineage>
</organism>
<evidence type="ECO:0000256" key="15">
    <source>
        <dbReference type="ARBA" id="ARBA00075282"/>
    </source>
</evidence>
<dbReference type="Proteomes" id="UP000287033">
    <property type="component" value="Unassembled WGS sequence"/>
</dbReference>
<dbReference type="CDD" id="cd00055">
    <property type="entry name" value="EGF_Lam"/>
    <property type="match status" value="13"/>
</dbReference>
<dbReference type="SMART" id="SM00181">
    <property type="entry name" value="EGF"/>
    <property type="match status" value="9"/>
</dbReference>
<comment type="caution">
    <text evidence="22">Lacks conserved residue(s) required for the propagation of feature annotation.</text>
</comment>
<dbReference type="InterPro" id="IPR056863">
    <property type="entry name" value="LMN_ATRN_NET-like_EGF"/>
</dbReference>
<evidence type="ECO:0000256" key="8">
    <source>
        <dbReference type="ARBA" id="ARBA00022889"/>
    </source>
</evidence>
<dbReference type="OrthoDB" id="5985440at2759"/>
<dbReference type="FunFam" id="2.10.25.10:FF:000083">
    <property type="entry name" value="Laminin subunit alpha"/>
    <property type="match status" value="1"/>
</dbReference>
<dbReference type="FunFam" id="2.10.25.10:FF:000280">
    <property type="entry name" value="Laminin subunit beta 4"/>
    <property type="match status" value="1"/>
</dbReference>
<dbReference type="InterPro" id="IPR000742">
    <property type="entry name" value="EGF"/>
</dbReference>
<keyword evidence="30" id="KW-1185">Reference proteome</keyword>
<dbReference type="CDD" id="cd22300">
    <property type="entry name" value="cc_LAMB1_C"/>
    <property type="match status" value="1"/>
</dbReference>
<feature type="domain" description="Laminin EGF-like" evidence="26">
    <location>
        <begin position="1023"/>
        <end position="1079"/>
    </location>
</feature>
<comment type="subunit">
    <text evidence="13">Laminin is a complex glycoprotein, consisting of three different polypeptide chains (alpha, beta, gamma), which are bound to each other by disulfide bonds into a cross-shaped molecule comprising one long and three short arms with globules at each end. Beta-1 is a subunit of laminin-1 (laminin-111 or EHS laminin), laminin-2 (laminin-211 or merosin), laminin-6 (laminin-311 or K-laminin), laminin-8 (laminin-411), laminin-10 (laminin-511) and laminin-12 (laminin-213). Interacts with ITGB1.</text>
</comment>
<dbReference type="FunFam" id="2.170.300.10:FF:000001">
    <property type="entry name" value="Laminin subunit beta-1"/>
    <property type="match status" value="1"/>
</dbReference>
<dbReference type="FunFam" id="2.10.25.10:FF:000011">
    <property type="entry name" value="Cadherin EGF LAG seven-pass G-type receptor"/>
    <property type="match status" value="1"/>
</dbReference>
<evidence type="ECO:0000259" key="27">
    <source>
        <dbReference type="PROSITE" id="PS51116"/>
    </source>
</evidence>
<evidence type="ECO:0000256" key="10">
    <source>
        <dbReference type="ARBA" id="ARBA00023157"/>
    </source>
</evidence>
<feature type="disulfide bond" evidence="22">
    <location>
        <begin position="1080"/>
        <end position="1092"/>
    </location>
</feature>
<feature type="disulfide bond" evidence="22">
    <location>
        <begin position="837"/>
        <end position="846"/>
    </location>
</feature>
<feature type="region of interest" description="Disordered" evidence="24">
    <location>
        <begin position="1354"/>
        <end position="1373"/>
    </location>
</feature>
<feature type="disulfide bond" evidence="22">
    <location>
        <begin position="425"/>
        <end position="434"/>
    </location>
</feature>
<dbReference type="FunFam" id="2.10.25.10:FF:000145">
    <property type="entry name" value="Laminin subunit beta 1"/>
    <property type="match status" value="1"/>
</dbReference>
<feature type="domain" description="Laminin EGF-like" evidence="26">
    <location>
        <begin position="332"/>
        <end position="394"/>
    </location>
</feature>
<feature type="domain" description="Laminin EGF-like" evidence="26">
    <location>
        <begin position="455"/>
        <end position="506"/>
    </location>
</feature>
<evidence type="ECO:0000256" key="25">
    <source>
        <dbReference type="SAM" id="SignalP"/>
    </source>
</evidence>
<evidence type="ECO:0000256" key="20">
    <source>
        <dbReference type="ARBA" id="ARBA00083431"/>
    </source>
</evidence>
<feature type="disulfide bond" evidence="22">
    <location>
        <begin position="490"/>
        <end position="504"/>
    </location>
</feature>
<keyword evidence="12 22" id="KW-0424">Laminin EGF-like domain</keyword>
<evidence type="ECO:0000256" key="5">
    <source>
        <dbReference type="ARBA" id="ARBA00022729"/>
    </source>
</evidence>
<evidence type="ECO:0000256" key="4">
    <source>
        <dbReference type="ARBA" id="ARBA00022553"/>
    </source>
</evidence>
<dbReference type="GO" id="GO:0009887">
    <property type="term" value="P:animal organ morphogenesis"/>
    <property type="evidence" value="ECO:0007669"/>
    <property type="project" value="TreeGrafter"/>
</dbReference>
<feature type="domain" description="Laminin EGF-like" evidence="26">
    <location>
        <begin position="1128"/>
        <end position="1174"/>
    </location>
</feature>
<comment type="caution">
    <text evidence="29">The sequence shown here is derived from an EMBL/GenBank/DDBJ whole genome shotgun (WGS) entry which is preliminary data.</text>
</comment>
<name>A0A401T630_CHIPU</name>
<dbReference type="GO" id="GO:0005606">
    <property type="term" value="C:laminin-1 complex"/>
    <property type="evidence" value="ECO:0007669"/>
    <property type="project" value="UniProtKB-ARBA"/>
</dbReference>
<dbReference type="FunFam" id="2.10.25.10:FF:000101">
    <property type="entry name" value="Laminin subunit beta 1"/>
    <property type="match status" value="1"/>
</dbReference>
<feature type="domain" description="Laminin EGF-like" evidence="26">
    <location>
        <begin position="395"/>
        <end position="454"/>
    </location>
</feature>
<evidence type="ECO:0000256" key="22">
    <source>
        <dbReference type="PROSITE-ProRule" id="PRU00460"/>
    </source>
</evidence>
<feature type="domain" description="Laminin N-terminal" evidence="28">
    <location>
        <begin position="29"/>
        <end position="266"/>
    </location>
</feature>
<feature type="compositionally biased region" description="Basic and acidic residues" evidence="24">
    <location>
        <begin position="1361"/>
        <end position="1373"/>
    </location>
</feature>
<dbReference type="GO" id="GO:0005737">
    <property type="term" value="C:cytoplasm"/>
    <property type="evidence" value="ECO:0007669"/>
    <property type="project" value="UniProtKB-ARBA"/>
</dbReference>
<feature type="disulfide bond" evidence="22">
    <location>
        <begin position="1149"/>
        <end position="1158"/>
    </location>
</feature>
<evidence type="ECO:0000259" key="26">
    <source>
        <dbReference type="PROSITE" id="PS50027"/>
    </source>
</evidence>
<evidence type="ECO:0000256" key="2">
    <source>
        <dbReference type="ARBA" id="ARBA00022525"/>
    </source>
</evidence>
<dbReference type="GO" id="GO:0009888">
    <property type="term" value="P:tissue development"/>
    <property type="evidence" value="ECO:0007669"/>
    <property type="project" value="TreeGrafter"/>
</dbReference>
<evidence type="ECO:0000313" key="29">
    <source>
        <dbReference type="EMBL" id="GCC38085.1"/>
    </source>
</evidence>
<dbReference type="SMART" id="SM00180">
    <property type="entry name" value="EGF_Lam"/>
    <property type="match status" value="13"/>
</dbReference>
<feature type="disulfide bond" evidence="22">
    <location>
        <begin position="995"/>
        <end position="1004"/>
    </location>
</feature>
<dbReference type="PRINTS" id="PR00011">
    <property type="entry name" value="EGFLAMININ"/>
</dbReference>
<dbReference type="FunFam" id="2.10.25.10:FF:000138">
    <property type="entry name" value="Laminin subunit beta 1"/>
    <property type="match status" value="1"/>
</dbReference>
<feature type="disulfide bond" evidence="22">
    <location>
        <begin position="478"/>
        <end position="487"/>
    </location>
</feature>
<feature type="disulfide bond" evidence="22">
    <location>
        <begin position="816"/>
        <end position="828"/>
    </location>
</feature>
<keyword evidence="8" id="KW-0130">Cell adhesion</keyword>
<dbReference type="InterPro" id="IPR050440">
    <property type="entry name" value="Laminin/Netrin_ECM"/>
</dbReference>
<evidence type="ECO:0000256" key="1">
    <source>
        <dbReference type="ARBA" id="ARBA00004302"/>
    </source>
</evidence>
<keyword evidence="10 22" id="KW-1015">Disulfide bond</keyword>
<keyword evidence="6" id="KW-0677">Repeat</keyword>
<dbReference type="FunFam" id="2.170.300.10:FF:000004">
    <property type="entry name" value="Laminin subunit beta 1"/>
    <property type="match status" value="1"/>
</dbReference>
<dbReference type="InterPro" id="IPR002049">
    <property type="entry name" value="LE_dom"/>
</dbReference>
<feature type="coiled-coil region" evidence="23">
    <location>
        <begin position="1726"/>
        <end position="1770"/>
    </location>
</feature>
<feature type="disulfide bond" evidence="22">
    <location>
        <begin position="1052"/>
        <end position="1061"/>
    </location>
</feature>
<dbReference type="Pfam" id="PF24973">
    <property type="entry name" value="EGF_LMN_ATRN"/>
    <property type="match status" value="2"/>
</dbReference>
<sequence>MFHFRILTVLVILWHCAIAQGPEFSYGCAEGSCYPATGDLLIGRADRLSATSTCGLHKPEPFCIVSHLQEEKKCFSCDSRTVFAENPKSHRIENVVTTFAHNRLNTWWQSENGVENVSLQLDLEAEFHFTHLIMTFKTFRPAAMMIERSSDFGKTWQVYRYYAYDCESSFPGIPTGSLKKVDDIICDTRYSDIEPSTEGEVIYRVLDPAFKIEDPYSQRIQNMLKITNLRIKFTKLHTLGDNLLDSRIEIKEKYYYAIYDMVVRGNCFCYGHASECAPVHDSDDQDVDGKVHGRCVCRHNTKGLNCELCQDFHHNAPWKPAEGRNSNACQRCSCNGHADKCHFDMAVYIASGNVSGGVCDGCRNNTMGQHCEQCKPFYYQHPERSIRASDICEPCNCDPAGSLNGGICDSYTDLTANLIAGQCRCKLNIEGERCDLCKEGFFGLSADDPLGCQSCTCNHLGTHPGGTPCDDVTGNCFCKRLVTGRNCDQCLPQHWGLSSDLDGCRPCDCDLGGSYSNDCSAETGQCPCKNHMVGRRCNEVESGFYFIALDHYTYEAEEAALGPEATIVQRQSPQNHSPTWTGIGLVKAPEGAYLEFHVHNIPYSMEYDLLIRYEPQLPKNWEEAKITVFRPGKIHSSSRCGNTTPADDNQVFSLPSGSRYVVLPRPVCFEKELNYTIRLELTKYSTDDEMETPYTLIDSLVLMPHCKSLDIFSVGELSEIVTNKAWETFQRYRCLENSQSVTKTPMTDVCKGILSSISSIIHEGALPCQCDPQGSLSSVCNPNGGQCQCRSSVVGRNCDRCAPATYGFGPSGCRPCDCHLEGSVNEFCNPGTGQCRCKEGVYSRQCDQCQPGYWGFPNCRPCQCNGHTDHCDLESGECLGCRDHTSGHNCDSCMSGYYGNPILGSGDHCRPCPCPDGPDTGRQFASGCYQDPSSQNIVCLCQDGYTGARCDECASGFYGNPNETRGHCQGCQCSNNIDMTDAESCDKQTGACLKCLYHTEGEHCELCKLGYYGKALQQDCKKCVCNYLGTVKEQCTSADECHCNQTTGQCPCLPNVTGLMCDQCAPNTWKLASGTGCELCNCNEIHSRAASCNEFTGQCQCMAGFGGRTCSDCQEFFWGDPDVECMRCDCNEFGIETQQCNQANGHCICREGIAGERCDKCARGYSGTFPHCEPCHACFRLWDKEIEELTNQSKQLVAQADEVKASGIVGPYQETVSAVQEKINDIRTLLAENPATEPLDSIGNLLDEAKKKVLDLAEKVTVIESDLATTADRSNVTDQEISVLQTDAESLKAVVNELAEQLEYIKNSDVHGALDSVQKYFNQSVEAEMTVNASTTDPGSILMESLSTREKVDDMISQSQDHFEQQQKEHSQSLEELADKLQSLDLSPLSKKICGGPAGMPCTEAECGGPNCRADDGTRKCGGIGCDGLVTLAHNAWQHSMAFDTEILNALAEVDQLSKMVADAKVKADEAKLNAQKVLLRTNATKDKVDKSNEDLRNLIKQIREFLTQDGADLESIEAVANEVLKLEMPTTPQQLQDLTNDIRDRVESLSDVEVILNQSAADIERAEALLDEARKAKIHATDVKVAADRVKEALDEAEKAQNAAVKAIKQANEDIEGTQDLLTSIESETVASEQSLNNATERLAQIEKDIDEIKQKTTDNTHTAENIGDTADKIKQTADEAKQVLDTVLKGKYTVVEDTIIKKSDAASDARKKAKLLQVEAESLLSDASRKLELLKKLEKSYEDNQKALEEKAQKLIKLEEDVRLLLQTISQKVAIYSTCL</sequence>
<accession>A0A401T630</accession>
<keyword evidence="4" id="KW-0597">Phosphoprotein</keyword>
<evidence type="ECO:0000259" key="28">
    <source>
        <dbReference type="PROSITE" id="PS51117"/>
    </source>
</evidence>
<keyword evidence="2" id="KW-0964">Secreted</keyword>
<evidence type="ECO:0000256" key="19">
    <source>
        <dbReference type="ARBA" id="ARBA00082919"/>
    </source>
</evidence>
<evidence type="ECO:0000256" key="11">
    <source>
        <dbReference type="ARBA" id="ARBA00023180"/>
    </source>
</evidence>
<feature type="domain" description="Laminin EGF-like" evidence="26">
    <location>
        <begin position="816"/>
        <end position="861"/>
    </location>
</feature>
<feature type="domain" description="Laminin EGF-like" evidence="26">
    <location>
        <begin position="862"/>
        <end position="911"/>
    </location>
</feature>
<dbReference type="STRING" id="137246.A0A401T630"/>
<gene>
    <name evidence="29" type="ORF">chiPu_0016596</name>
</gene>
<evidence type="ECO:0000256" key="6">
    <source>
        <dbReference type="ARBA" id="ARBA00022737"/>
    </source>
</evidence>
<feature type="disulfide bond" evidence="22">
    <location>
        <begin position="1101"/>
        <end position="1110"/>
    </location>
</feature>
<keyword evidence="3" id="KW-0272">Extracellular matrix</keyword>
<evidence type="ECO:0000256" key="23">
    <source>
        <dbReference type="SAM" id="Coils"/>
    </source>
</evidence>
<dbReference type="InterPro" id="IPR008211">
    <property type="entry name" value="Laminin_N"/>
</dbReference>
<dbReference type="Gene3D" id="2.60.120.260">
    <property type="entry name" value="Galactose-binding domain-like"/>
    <property type="match status" value="1"/>
</dbReference>
<dbReference type="EMBL" id="BEZZ01001108">
    <property type="protein sequence ID" value="GCC38085.1"/>
    <property type="molecule type" value="Genomic_DNA"/>
</dbReference>
<dbReference type="FunFam" id="2.10.25.10:FF:000130">
    <property type="entry name" value="Laminin subunit beta 1"/>
    <property type="match status" value="1"/>
</dbReference>
<feature type="disulfide bond" evidence="22">
    <location>
        <begin position="768"/>
        <end position="780"/>
    </location>
</feature>
<dbReference type="GO" id="GO:0150043">
    <property type="term" value="F:structural constituent of synapse-associated extracellular matrix"/>
    <property type="evidence" value="ECO:0007669"/>
    <property type="project" value="TreeGrafter"/>
</dbReference>
<evidence type="ECO:0000256" key="21">
    <source>
        <dbReference type="ARBA" id="ARBA00083813"/>
    </source>
</evidence>
<feature type="disulfide bond" evidence="22">
    <location>
        <begin position="297"/>
        <end position="306"/>
    </location>
</feature>
<feature type="disulfide bond" evidence="22">
    <location>
        <begin position="818"/>
        <end position="835"/>
    </location>
</feature>
<dbReference type="FunFam" id="2.60.120.260:FF:000010">
    <property type="entry name" value="Laminin subunit beta 1"/>
    <property type="match status" value="1"/>
</dbReference>
<feature type="chain" id="PRO_5019354489" description="Laminin subunit beta-1" evidence="25">
    <location>
        <begin position="20"/>
        <end position="1782"/>
    </location>
</feature>
<evidence type="ECO:0000256" key="12">
    <source>
        <dbReference type="ARBA" id="ARBA00023292"/>
    </source>
</evidence>
<comment type="subcellular location">
    <subcellularLocation>
        <location evidence="1">Secreted</location>
        <location evidence="1">Extracellular space</location>
        <location evidence="1">Extracellular matrix</location>
        <location evidence="1">Basement membrane</location>
    </subcellularLocation>
</comment>
<feature type="coiled-coil region" evidence="23">
    <location>
        <begin position="1557"/>
        <end position="1657"/>
    </location>
</feature>
<feature type="signal peptide" evidence="25">
    <location>
        <begin position="1"/>
        <end position="19"/>
    </location>
</feature>
<dbReference type="PANTHER" id="PTHR10574:SF233">
    <property type="entry name" value="LAMININ SUBUNIT BETA-1"/>
    <property type="match status" value="1"/>
</dbReference>
<evidence type="ECO:0000256" key="13">
    <source>
        <dbReference type="ARBA" id="ARBA00065312"/>
    </source>
</evidence>
<feature type="coiled-coil region" evidence="23">
    <location>
        <begin position="1246"/>
        <end position="1308"/>
    </location>
</feature>
<dbReference type="SMART" id="SM00136">
    <property type="entry name" value="LamNT"/>
    <property type="match status" value="1"/>
</dbReference>
<dbReference type="FunFam" id="2.10.25.10:FF:000065">
    <property type="entry name" value="Laminin subunit beta 1"/>
    <property type="match status" value="1"/>
</dbReference>
<dbReference type="FunFam" id="2.10.25.10:FF:000135">
    <property type="entry name" value="Laminin subunit beta 4"/>
    <property type="match status" value="2"/>
</dbReference>
<evidence type="ECO:0000256" key="18">
    <source>
        <dbReference type="ARBA" id="ARBA00076958"/>
    </source>
</evidence>
<dbReference type="Gene3D" id="2.170.300.10">
    <property type="entry name" value="Tie2 ligand-binding domain superfamily"/>
    <property type="match status" value="2"/>
</dbReference>
<dbReference type="PROSITE" id="PS51117">
    <property type="entry name" value="LAMININ_NTER"/>
    <property type="match status" value="1"/>
</dbReference>
<dbReference type="GO" id="GO:0007411">
    <property type="term" value="P:axon guidance"/>
    <property type="evidence" value="ECO:0007669"/>
    <property type="project" value="TreeGrafter"/>
</dbReference>
<dbReference type="InterPro" id="IPR013015">
    <property type="entry name" value="Laminin_IV_B"/>
</dbReference>
<dbReference type="GO" id="GO:0070831">
    <property type="term" value="P:basement membrane assembly"/>
    <property type="evidence" value="ECO:0007669"/>
    <property type="project" value="TreeGrafter"/>
</dbReference>
<dbReference type="GO" id="GO:0034446">
    <property type="term" value="P:substrate adhesion-dependent cell spreading"/>
    <property type="evidence" value="ECO:0007669"/>
    <property type="project" value="TreeGrafter"/>
</dbReference>